<proteinExistence type="predicted"/>
<evidence type="ECO:0000313" key="3">
    <source>
        <dbReference type="Proteomes" id="UP000479293"/>
    </source>
</evidence>
<dbReference type="Pfam" id="PF13468">
    <property type="entry name" value="Glyoxalase_3"/>
    <property type="match status" value="1"/>
</dbReference>
<protein>
    <recommendedName>
        <fullName evidence="1">Glyoxalase-like domain-containing protein</fullName>
    </recommendedName>
</protein>
<dbReference type="Proteomes" id="UP000479293">
    <property type="component" value="Unassembled WGS sequence"/>
</dbReference>
<feature type="domain" description="Glyoxalase-like" evidence="1">
    <location>
        <begin position="40"/>
        <end position="198"/>
    </location>
</feature>
<evidence type="ECO:0000259" key="1">
    <source>
        <dbReference type="Pfam" id="PF13468"/>
    </source>
</evidence>
<dbReference type="EMBL" id="WHLY01000002">
    <property type="protein sequence ID" value="MPR35699.1"/>
    <property type="molecule type" value="Genomic_DNA"/>
</dbReference>
<sequence length="294" mass="33008">MNGYFGGMKMLACTFLLWLRLTNVFAQVPYSSLRSTAVSIDHVPVVVRDLESIKNLLSETLHFKVKAGKPHAGIENCFVKFQDGTYLEFITPLDSTPDIGKYYTRFLKQRQGGTSLAISVQSAETVKKELRAKNIAFTSDSNQVWKTVEPSQSDLFYIEYADKSWKDTQQNTSHPNGALSLRSVWIISANVGEDTGKYSEFGFTNTGKEVLLDVPAHRLAVGSSTLFLIDQKNGKRLTSGFSARELTGICGFTLKVNSLGTLKNRLPKSDIVRVDTKRILYFLNEYNLFLEFIE</sequence>
<dbReference type="SUPFAM" id="SSF54593">
    <property type="entry name" value="Glyoxalase/Bleomycin resistance protein/Dihydroxybiphenyl dioxygenase"/>
    <property type="match status" value="1"/>
</dbReference>
<organism evidence="2 3">
    <name type="scientific">Salmonirosea aquatica</name>
    <dbReference type="NCBI Taxonomy" id="2654236"/>
    <lineage>
        <taxon>Bacteria</taxon>
        <taxon>Pseudomonadati</taxon>
        <taxon>Bacteroidota</taxon>
        <taxon>Cytophagia</taxon>
        <taxon>Cytophagales</taxon>
        <taxon>Spirosomataceae</taxon>
        <taxon>Salmonirosea</taxon>
    </lineage>
</organism>
<accession>A0A7C9BTN6</accession>
<name>A0A7C9BTN6_9BACT</name>
<dbReference type="InterPro" id="IPR025870">
    <property type="entry name" value="Glyoxalase-like_dom"/>
</dbReference>
<comment type="caution">
    <text evidence="2">The sequence shown here is derived from an EMBL/GenBank/DDBJ whole genome shotgun (WGS) entry which is preliminary data.</text>
</comment>
<evidence type="ECO:0000313" key="2">
    <source>
        <dbReference type="EMBL" id="MPR35699.1"/>
    </source>
</evidence>
<dbReference type="RefSeq" id="WP_152762984.1">
    <property type="nucleotide sequence ID" value="NZ_WHLY01000002.1"/>
</dbReference>
<reference evidence="2 3" key="1">
    <citation type="submission" date="2019-10" db="EMBL/GenBank/DDBJ databases">
        <title>Draft Genome Sequence of Cytophagaceae sp. SJW1-29.</title>
        <authorList>
            <person name="Choi A."/>
        </authorList>
    </citation>
    <scope>NUCLEOTIDE SEQUENCE [LARGE SCALE GENOMIC DNA]</scope>
    <source>
        <strain evidence="2 3">SJW1-29</strain>
    </source>
</reference>
<dbReference type="InterPro" id="IPR029068">
    <property type="entry name" value="Glyas_Bleomycin-R_OHBP_Dase"/>
</dbReference>
<keyword evidence="3" id="KW-1185">Reference proteome</keyword>
<gene>
    <name evidence="2" type="ORF">GBK04_20675</name>
</gene>
<dbReference type="AlphaFoldDB" id="A0A7C9BTN6"/>
<dbReference type="Gene3D" id="3.10.180.10">
    <property type="entry name" value="2,3-Dihydroxybiphenyl 1,2-Dioxygenase, domain 1"/>
    <property type="match status" value="1"/>
</dbReference>